<accession>A0A1G7D224</accession>
<feature type="domain" description="DnaJ homologue subfamily C member 28 conserved" evidence="1">
    <location>
        <begin position="9"/>
        <end position="76"/>
    </location>
</feature>
<dbReference type="InterPro" id="IPR018961">
    <property type="entry name" value="DnaJ_homolog_subfam-C_membr-28"/>
</dbReference>
<name>A0A1G7D224_9RHOB</name>
<dbReference type="STRING" id="521013.SAMN04488567_1755"/>
<sequence length="111" mass="12292">MIRSLRHLTESRIRAAEAAGELRGLAGEGKPLPDRSGEAHLDTGTQVGHRIMAEAGALPEEFRIKRRLDAARAALAAARDPQERRRLQAEAADLELRHAIATEARRKFLRP</sequence>
<evidence type="ECO:0000313" key="2">
    <source>
        <dbReference type="EMBL" id="SDE45652.1"/>
    </source>
</evidence>
<dbReference type="RefSeq" id="WP_090111095.1">
    <property type="nucleotide sequence ID" value="NZ_FNAT01000002.1"/>
</dbReference>
<dbReference type="Pfam" id="PF09350">
    <property type="entry name" value="DJC28_CD"/>
    <property type="match status" value="1"/>
</dbReference>
<organism evidence="2 3">
    <name type="scientific">Limimaricola pyoseonensis</name>
    <dbReference type="NCBI Taxonomy" id="521013"/>
    <lineage>
        <taxon>Bacteria</taxon>
        <taxon>Pseudomonadati</taxon>
        <taxon>Pseudomonadota</taxon>
        <taxon>Alphaproteobacteria</taxon>
        <taxon>Rhodobacterales</taxon>
        <taxon>Paracoccaceae</taxon>
        <taxon>Limimaricola</taxon>
    </lineage>
</organism>
<keyword evidence="3" id="KW-1185">Reference proteome</keyword>
<gene>
    <name evidence="2" type="ORF">SAMN04488567_1755</name>
</gene>
<dbReference type="Proteomes" id="UP000198922">
    <property type="component" value="Unassembled WGS sequence"/>
</dbReference>
<evidence type="ECO:0000313" key="3">
    <source>
        <dbReference type="Proteomes" id="UP000198922"/>
    </source>
</evidence>
<evidence type="ECO:0000259" key="1">
    <source>
        <dbReference type="Pfam" id="PF09350"/>
    </source>
</evidence>
<dbReference type="OrthoDB" id="8448455at2"/>
<proteinExistence type="predicted"/>
<dbReference type="AlphaFoldDB" id="A0A1G7D224"/>
<reference evidence="3" key="1">
    <citation type="submission" date="2016-10" db="EMBL/GenBank/DDBJ databases">
        <authorList>
            <person name="Varghese N."/>
            <person name="Submissions S."/>
        </authorList>
    </citation>
    <scope>NUCLEOTIDE SEQUENCE [LARGE SCALE GENOMIC DNA]</scope>
    <source>
        <strain evidence="3">DSM 21424</strain>
    </source>
</reference>
<dbReference type="EMBL" id="FNAT01000002">
    <property type="protein sequence ID" value="SDE45652.1"/>
    <property type="molecule type" value="Genomic_DNA"/>
</dbReference>
<protein>
    <recommendedName>
        <fullName evidence="1">DnaJ homologue subfamily C member 28 conserved domain-containing protein</fullName>
    </recommendedName>
</protein>